<keyword evidence="9 12" id="KW-0456">Lyase</keyword>
<feature type="active site" description="Charge relay system; for autoendoproteolytic cleavage activity" evidence="12">
    <location>
        <position position="86"/>
    </location>
</feature>
<evidence type="ECO:0000256" key="3">
    <source>
        <dbReference type="ARBA" id="ARBA00022516"/>
    </source>
</evidence>
<evidence type="ECO:0000313" key="14">
    <source>
        <dbReference type="Proteomes" id="UP000677436"/>
    </source>
</evidence>
<dbReference type="AlphaFoldDB" id="A0A8D5ZPM8"/>
<name>A0A8D5ZPM8_9BACL</name>
<dbReference type="GO" id="GO:0005886">
    <property type="term" value="C:plasma membrane"/>
    <property type="evidence" value="ECO:0007669"/>
    <property type="project" value="UniProtKB-SubCell"/>
</dbReference>
<keyword evidence="3 12" id="KW-0444">Lipid biosynthesis</keyword>
<dbReference type="GO" id="GO:0006646">
    <property type="term" value="P:phosphatidylethanolamine biosynthetic process"/>
    <property type="evidence" value="ECO:0007669"/>
    <property type="project" value="UniProtKB-UniRule"/>
</dbReference>
<sequence length="292" mass="33550">MKDRMLMTLLHALPKKTISRWMGRFARSPVSKRFIPYYIKRFDINLSEVEKPWNEYESLMEFFVRRLKPGARPVDPSPDTVVSPVDGTISQLGTITRDTLIQAKGLDYQLEDLLGGDRERAKQFENGTFVTIYLSPRDYHRIHAPIKGRIQGLTYIPGTLFPVNTFGVRAVRGLFVRNERLITYLTSPELGTVALIKVGATNVGSVKVTYDPEIVTNRPRQKQLKKKSYDPEPELEKGEELGRFEFGSTVILLFENGKIQWCRDWRPEDPVQMGQPIAKALHRSDTLLSQRR</sequence>
<dbReference type="PANTHER" id="PTHR10067:SF6">
    <property type="entry name" value="PHOSPHATIDYLSERINE DECARBOXYLASE PROENZYME, MITOCHONDRIAL"/>
    <property type="match status" value="1"/>
</dbReference>
<dbReference type="KEGG" id="pabs:JIR001_23440"/>
<feature type="chain" id="PRO_5035025895" description="Phosphatidylserine decarboxylase alpha chain" evidence="12">
    <location>
        <begin position="248"/>
        <end position="292"/>
    </location>
</feature>
<dbReference type="GO" id="GO:0004609">
    <property type="term" value="F:phosphatidylserine decarboxylase activity"/>
    <property type="evidence" value="ECO:0007669"/>
    <property type="project" value="UniProtKB-UniRule"/>
</dbReference>
<dbReference type="EMBL" id="AP024601">
    <property type="protein sequence ID" value="BCU82561.1"/>
    <property type="molecule type" value="Genomic_DNA"/>
</dbReference>
<protein>
    <recommendedName>
        <fullName evidence="12">Phosphatidylserine decarboxylase proenzyme</fullName>
        <ecNumber evidence="12">4.1.1.65</ecNumber>
    </recommendedName>
    <component>
        <recommendedName>
            <fullName evidence="12">Phosphatidylserine decarboxylase alpha chain</fullName>
        </recommendedName>
    </component>
    <component>
        <recommendedName>
            <fullName evidence="12">Phosphatidylserine decarboxylase beta chain</fullName>
        </recommendedName>
    </component>
</protein>
<evidence type="ECO:0000256" key="9">
    <source>
        <dbReference type="ARBA" id="ARBA00023239"/>
    </source>
</evidence>
<feature type="active site" description="Schiff-base intermediate with substrate; via pyruvic acid; for decarboxylase activity" evidence="12">
    <location>
        <position position="248"/>
    </location>
</feature>
<evidence type="ECO:0000256" key="4">
    <source>
        <dbReference type="ARBA" id="ARBA00022793"/>
    </source>
</evidence>
<dbReference type="NCBIfam" id="TIGR00163">
    <property type="entry name" value="PS_decarb"/>
    <property type="match status" value="1"/>
</dbReference>
<proteinExistence type="inferred from homology"/>
<comment type="pathway">
    <text evidence="12">Phospholipid metabolism; phosphatidylethanolamine biosynthesis; phosphatidylethanolamine from CDP-diacylglycerol: step 2/2.</text>
</comment>
<gene>
    <name evidence="12" type="primary">psd</name>
    <name evidence="13" type="ORF">JIR001_23440</name>
</gene>
<evidence type="ECO:0000256" key="8">
    <source>
        <dbReference type="ARBA" id="ARBA00023209"/>
    </source>
</evidence>
<evidence type="ECO:0000256" key="12">
    <source>
        <dbReference type="HAMAP-Rule" id="MF_00662"/>
    </source>
</evidence>
<evidence type="ECO:0000256" key="5">
    <source>
        <dbReference type="ARBA" id="ARBA00023098"/>
    </source>
</evidence>
<reference evidence="13" key="1">
    <citation type="journal article" date="2013" name="Int. J. Syst. Evol. Microbiol.">
        <title>Polycladomyces abyssicola gen. nov., sp. nov., a thermophilic filamentous bacterium isolated from hemipelagic sediment.</title>
        <authorList>
            <person name="Tsubouchi T."/>
            <person name="Shimane Y."/>
            <person name="Mori K."/>
            <person name="Usui K."/>
            <person name="Hiraki T."/>
            <person name="Tame A."/>
            <person name="Uematsu K."/>
            <person name="Maruyama T."/>
            <person name="Hatada Y."/>
        </authorList>
    </citation>
    <scope>NUCLEOTIDE SEQUENCE</scope>
    <source>
        <strain evidence="13">JIR-001</strain>
    </source>
</reference>
<comment type="PTM">
    <text evidence="12">Is synthesized initially as an inactive proenzyme. Formation of the active enzyme involves a self-maturation process in which the active site pyruvoyl group is generated from an internal serine residue via an autocatalytic post-translational modification. Two non-identical subunits are generated from the proenzyme in this reaction, and the pyruvate is formed at the N-terminus of the alpha chain, which is derived from the carboxyl end of the proenzyme. The autoendoproteolytic cleavage occurs by a canonical serine protease mechanism, in which the side chain hydroxyl group of the serine supplies its oxygen atom to form the C-terminus of the beta chain, while the remainder of the serine residue undergoes an oxidative deamination to produce ammonia and the pyruvoyl prosthetic group on the alpha chain. During this reaction, the Ser that is part of the protease active site of the proenzyme becomes the pyruvoyl prosthetic group, which constitutes an essential element of the active site of the mature decarboxylase.</text>
</comment>
<dbReference type="EC" id="4.1.1.65" evidence="12"/>
<keyword evidence="14" id="KW-1185">Reference proteome</keyword>
<comment type="subcellular location">
    <subcellularLocation>
        <location evidence="12">Cell membrane</location>
        <topology evidence="12">Peripheral membrane protein</topology>
    </subcellularLocation>
</comment>
<feature type="modified residue" description="Pyruvic acid (Ser); by autocatalysis" evidence="12">
    <location>
        <position position="248"/>
    </location>
</feature>
<dbReference type="Pfam" id="PF02666">
    <property type="entry name" value="PS_Dcarbxylase"/>
    <property type="match status" value="1"/>
</dbReference>
<comment type="pathway">
    <text evidence="1">Lipid metabolism.</text>
</comment>
<reference evidence="13" key="2">
    <citation type="journal article" date="2021" name="Microbiol. Resour. Announc.">
        <title>Complete Genome Sequence of Polycladomyces abyssicola JIR-001T, Isolated from Hemipelagic Sediment in Deep Seawater.</title>
        <authorList>
            <person name="Tsubouchi T."/>
            <person name="Kaneko Y."/>
        </authorList>
    </citation>
    <scope>NUCLEOTIDE SEQUENCE</scope>
    <source>
        <strain evidence="13">JIR-001</strain>
    </source>
</reference>
<keyword evidence="2 12" id="KW-1003">Cell membrane</keyword>
<keyword evidence="6 12" id="KW-0472">Membrane</keyword>
<organism evidence="13 14">
    <name type="scientific">Polycladomyces abyssicola</name>
    <dbReference type="NCBI Taxonomy" id="1125966"/>
    <lineage>
        <taxon>Bacteria</taxon>
        <taxon>Bacillati</taxon>
        <taxon>Bacillota</taxon>
        <taxon>Bacilli</taxon>
        <taxon>Bacillales</taxon>
        <taxon>Thermoactinomycetaceae</taxon>
        <taxon>Polycladomyces</taxon>
    </lineage>
</organism>
<dbReference type="UniPathway" id="UPA00558">
    <property type="reaction ID" value="UER00616"/>
</dbReference>
<dbReference type="PANTHER" id="PTHR10067">
    <property type="entry name" value="PHOSPHATIDYLSERINE DECARBOXYLASE"/>
    <property type="match status" value="1"/>
</dbReference>
<comment type="subunit">
    <text evidence="12">Heterodimer of a large membrane-associated beta subunit and a small pyruvoyl-containing alpha subunit.</text>
</comment>
<dbReference type="InterPro" id="IPR003817">
    <property type="entry name" value="PS_Dcarbxylase"/>
</dbReference>
<feature type="site" description="Cleavage (non-hydrolytic); by autocatalysis" evidence="12">
    <location>
        <begin position="247"/>
        <end position="248"/>
    </location>
</feature>
<accession>A0A8D5ZPM8</accession>
<dbReference type="RefSeq" id="WP_212772885.1">
    <property type="nucleotide sequence ID" value="NZ_AP024601.1"/>
</dbReference>
<dbReference type="InterPro" id="IPR033178">
    <property type="entry name" value="PSD_type1_pro"/>
</dbReference>
<evidence type="ECO:0000256" key="10">
    <source>
        <dbReference type="ARBA" id="ARBA00023264"/>
    </source>
</evidence>
<evidence type="ECO:0000256" key="1">
    <source>
        <dbReference type="ARBA" id="ARBA00005189"/>
    </source>
</evidence>
<feature type="active site" description="Charge relay system; for autoendoproteolytic cleavage activity" evidence="12">
    <location>
        <position position="143"/>
    </location>
</feature>
<evidence type="ECO:0000256" key="6">
    <source>
        <dbReference type="ARBA" id="ARBA00023136"/>
    </source>
</evidence>
<keyword evidence="8 12" id="KW-0594">Phospholipid biosynthesis</keyword>
<evidence type="ECO:0000256" key="7">
    <source>
        <dbReference type="ARBA" id="ARBA00023145"/>
    </source>
</evidence>
<feature type="chain" id="PRO_5035025896" description="Phosphatidylserine decarboxylase beta chain" evidence="12">
    <location>
        <begin position="1"/>
        <end position="247"/>
    </location>
</feature>
<feature type="active site" description="Charge relay system; for autoendoproteolytic cleavage activity" evidence="12">
    <location>
        <position position="248"/>
    </location>
</feature>
<evidence type="ECO:0000256" key="2">
    <source>
        <dbReference type="ARBA" id="ARBA00022475"/>
    </source>
</evidence>
<keyword evidence="7 12" id="KW-0865">Zymogen</keyword>
<evidence type="ECO:0000256" key="11">
    <source>
        <dbReference type="ARBA" id="ARBA00023317"/>
    </source>
</evidence>
<comment type="catalytic activity">
    <reaction evidence="12">
        <text>a 1,2-diacyl-sn-glycero-3-phospho-L-serine + H(+) = a 1,2-diacyl-sn-glycero-3-phosphoethanolamine + CO2</text>
        <dbReference type="Rhea" id="RHEA:20828"/>
        <dbReference type="ChEBI" id="CHEBI:15378"/>
        <dbReference type="ChEBI" id="CHEBI:16526"/>
        <dbReference type="ChEBI" id="CHEBI:57262"/>
        <dbReference type="ChEBI" id="CHEBI:64612"/>
        <dbReference type="EC" id="4.1.1.65"/>
    </reaction>
</comment>
<comment type="cofactor">
    <cofactor evidence="12">
        <name>pyruvate</name>
        <dbReference type="ChEBI" id="CHEBI:15361"/>
    </cofactor>
    <text evidence="12">Binds 1 pyruvoyl group covalently per subunit.</text>
</comment>
<keyword evidence="4 12" id="KW-0210">Decarboxylase</keyword>
<comment type="function">
    <text evidence="12">Catalyzes the formation of phosphatidylethanolamine (PtdEtn) from phosphatidylserine (PtdSer).</text>
</comment>
<dbReference type="HAMAP" id="MF_00662">
    <property type="entry name" value="PS_decarb_PSD_B_type1"/>
    <property type="match status" value="1"/>
</dbReference>
<dbReference type="InterPro" id="IPR033177">
    <property type="entry name" value="PSD-B"/>
</dbReference>
<keyword evidence="11 12" id="KW-0670">Pyruvate</keyword>
<keyword evidence="10 12" id="KW-1208">Phospholipid metabolism</keyword>
<comment type="similarity">
    <text evidence="12">Belongs to the phosphatidylserine decarboxylase family. PSD-B subfamily. Prokaryotic type I sub-subfamily.</text>
</comment>
<evidence type="ECO:0000313" key="13">
    <source>
        <dbReference type="EMBL" id="BCU82561.1"/>
    </source>
</evidence>
<keyword evidence="5 12" id="KW-0443">Lipid metabolism</keyword>
<dbReference type="Proteomes" id="UP000677436">
    <property type="component" value="Chromosome"/>
</dbReference>